<sequence>MRKSSSQHKSSRTLQIITLLITLTNCKGKQMTKNILEQGMPFSFKMIMSESLTVTSDVISWRFLLNVNRKGFIFYQVKVDEQDPSIKVISIKHSEAKGRRENCGSSILWFSVE</sequence>
<keyword evidence="3" id="KW-1185">Reference proteome</keyword>
<proteinExistence type="predicted"/>
<dbReference type="Proteomes" id="UP000183832">
    <property type="component" value="Unassembled WGS sequence"/>
</dbReference>
<name>A0A1J1I958_9DIPT</name>
<reference evidence="2 3" key="1">
    <citation type="submission" date="2015-04" db="EMBL/GenBank/DDBJ databases">
        <authorList>
            <person name="Syromyatnikov M.Y."/>
            <person name="Popov V.N."/>
        </authorList>
    </citation>
    <scope>NUCLEOTIDE SEQUENCE [LARGE SCALE GENOMIC DNA]</scope>
</reference>
<evidence type="ECO:0000256" key="1">
    <source>
        <dbReference type="SAM" id="SignalP"/>
    </source>
</evidence>
<evidence type="ECO:0000313" key="2">
    <source>
        <dbReference type="EMBL" id="CRK96800.1"/>
    </source>
</evidence>
<dbReference type="EMBL" id="CVRI01000044">
    <property type="protein sequence ID" value="CRK96800.1"/>
    <property type="molecule type" value="Genomic_DNA"/>
</dbReference>
<protein>
    <submittedName>
        <fullName evidence="2">CLUMA_CG010211, isoform A</fullName>
    </submittedName>
</protein>
<evidence type="ECO:0000313" key="3">
    <source>
        <dbReference type="Proteomes" id="UP000183832"/>
    </source>
</evidence>
<keyword evidence="1" id="KW-0732">Signal</keyword>
<accession>A0A1J1I958</accession>
<dbReference type="AlphaFoldDB" id="A0A1J1I958"/>
<feature type="chain" id="PRO_5012837034" evidence="1">
    <location>
        <begin position="29"/>
        <end position="113"/>
    </location>
</feature>
<feature type="signal peptide" evidence="1">
    <location>
        <begin position="1"/>
        <end position="28"/>
    </location>
</feature>
<organism evidence="2 3">
    <name type="scientific">Clunio marinus</name>
    <dbReference type="NCBI Taxonomy" id="568069"/>
    <lineage>
        <taxon>Eukaryota</taxon>
        <taxon>Metazoa</taxon>
        <taxon>Ecdysozoa</taxon>
        <taxon>Arthropoda</taxon>
        <taxon>Hexapoda</taxon>
        <taxon>Insecta</taxon>
        <taxon>Pterygota</taxon>
        <taxon>Neoptera</taxon>
        <taxon>Endopterygota</taxon>
        <taxon>Diptera</taxon>
        <taxon>Nematocera</taxon>
        <taxon>Chironomoidea</taxon>
        <taxon>Chironomidae</taxon>
        <taxon>Clunio</taxon>
    </lineage>
</organism>
<gene>
    <name evidence="2" type="ORF">CLUMA_CG010211</name>
</gene>